<dbReference type="Pfam" id="PF01425">
    <property type="entry name" value="Amidase"/>
    <property type="match status" value="2"/>
</dbReference>
<dbReference type="PROSITE" id="PS00571">
    <property type="entry name" value="AMIDASES"/>
    <property type="match status" value="1"/>
</dbReference>
<protein>
    <submittedName>
        <fullName evidence="3">Amidase</fullName>
        <ecNumber evidence="3">6.3.5.-</ecNumber>
    </submittedName>
</protein>
<gene>
    <name evidence="3" type="primary">gatA_4</name>
    <name evidence="3" type="ORF">NCTC10994_03719</name>
</gene>
<dbReference type="Proteomes" id="UP000249091">
    <property type="component" value="Chromosome 1"/>
</dbReference>
<evidence type="ECO:0000313" key="3">
    <source>
        <dbReference type="EMBL" id="SQI37684.1"/>
    </source>
</evidence>
<organism evidence="3 4">
    <name type="scientific">Rhodococcus coprophilus</name>
    <dbReference type="NCBI Taxonomy" id="38310"/>
    <lineage>
        <taxon>Bacteria</taxon>
        <taxon>Bacillati</taxon>
        <taxon>Actinomycetota</taxon>
        <taxon>Actinomycetes</taxon>
        <taxon>Mycobacteriales</taxon>
        <taxon>Nocardiaceae</taxon>
        <taxon>Rhodococcus</taxon>
    </lineage>
</organism>
<keyword evidence="4" id="KW-1185">Reference proteome</keyword>
<dbReference type="InterPro" id="IPR023631">
    <property type="entry name" value="Amidase_dom"/>
</dbReference>
<name>A0A2X4XM12_9NOCA</name>
<dbReference type="PROSITE" id="PS51318">
    <property type="entry name" value="TAT"/>
    <property type="match status" value="1"/>
</dbReference>
<feature type="domain" description="Amidase" evidence="2">
    <location>
        <begin position="70"/>
        <end position="357"/>
    </location>
</feature>
<evidence type="ECO:0000256" key="1">
    <source>
        <dbReference type="SAM" id="MobiDB-lite"/>
    </source>
</evidence>
<dbReference type="InterPro" id="IPR036928">
    <property type="entry name" value="AS_sf"/>
</dbReference>
<dbReference type="PANTHER" id="PTHR11895">
    <property type="entry name" value="TRANSAMIDASE"/>
    <property type="match status" value="1"/>
</dbReference>
<dbReference type="InterPro" id="IPR000120">
    <property type="entry name" value="Amidase"/>
</dbReference>
<dbReference type="EMBL" id="LS483468">
    <property type="protein sequence ID" value="SQI37684.1"/>
    <property type="molecule type" value="Genomic_DNA"/>
</dbReference>
<dbReference type="STRING" id="1219011.GCA_001895045_01688"/>
<dbReference type="SUPFAM" id="SSF75304">
    <property type="entry name" value="Amidase signature (AS) enzymes"/>
    <property type="match status" value="1"/>
</dbReference>
<sequence>MHVATPVTRRQLIGGAAGGLFAWGSAAGAARGAPSHRLPEPETVKTTDPASMSAVEAAALLRAGRLHPRELLDSCLARTRAFDGDIGSWVRLYPEFAYEAADAAGARLARARREDTDLSPLCGLPVGLKDIFAVSGLPLTASSRVLEGNIAAGHSGVWRRLEQAGAVLVGHTHTDEFAIGLTTPQVGNPWNTDFSPGGSSGGSAAALAARFVPLAVGSDTGGSVRMPASACGVSSIKPTYGRITSHGMIPLTWTRDHVGPMARSLADAALLMSVLAGADADDPITSLGPRVPEGGYPVAARGGASPLAGIRVGVSTNPAPVPAAAVQRVVDMFLDLLRSLGAVTVPVTMPAMPSSLATGDRVEMGSYHQQFGDRLGLYRPENGGLAAAAVASLAVPAGDYFMLERDRIRFQSEYNRMFAEHALDAVAAPGCAVDGVRRGELLGVAVTSGAVADVRWANYAGAPVVTIPAGRSADTGMPVGVQLGARPWQDAELIAIGLEVQAALPVWRDEPVLAESIARAPEVPRGTPGAGPDPTNTSGAAAPVRTPPMNPVG</sequence>
<dbReference type="InterPro" id="IPR006311">
    <property type="entry name" value="TAT_signal"/>
</dbReference>
<dbReference type="InterPro" id="IPR020556">
    <property type="entry name" value="Amidase_CS"/>
</dbReference>
<feature type="region of interest" description="Disordered" evidence="1">
    <location>
        <begin position="518"/>
        <end position="553"/>
    </location>
</feature>
<accession>A0A2X4XM12</accession>
<evidence type="ECO:0000313" key="4">
    <source>
        <dbReference type="Proteomes" id="UP000249091"/>
    </source>
</evidence>
<reference evidence="3 4" key="1">
    <citation type="submission" date="2018-06" db="EMBL/GenBank/DDBJ databases">
        <authorList>
            <consortium name="Pathogen Informatics"/>
            <person name="Doyle S."/>
        </authorList>
    </citation>
    <scope>NUCLEOTIDE SEQUENCE [LARGE SCALE GENOMIC DNA]</scope>
    <source>
        <strain evidence="3 4">NCTC10994</strain>
    </source>
</reference>
<dbReference type="Gene3D" id="3.90.1300.10">
    <property type="entry name" value="Amidase signature (AS) domain"/>
    <property type="match status" value="1"/>
</dbReference>
<dbReference type="PANTHER" id="PTHR11895:SF176">
    <property type="entry name" value="AMIDASE AMID-RELATED"/>
    <property type="match status" value="1"/>
</dbReference>
<dbReference type="AlphaFoldDB" id="A0A2X4XM12"/>
<dbReference type="EC" id="6.3.5.-" evidence="3"/>
<dbReference type="GO" id="GO:0016874">
    <property type="term" value="F:ligase activity"/>
    <property type="evidence" value="ECO:0007669"/>
    <property type="project" value="UniProtKB-KW"/>
</dbReference>
<keyword evidence="3" id="KW-0436">Ligase</keyword>
<proteinExistence type="predicted"/>
<dbReference type="KEGG" id="rcr:NCTC10994_03719"/>
<feature type="domain" description="Amidase" evidence="2">
    <location>
        <begin position="400"/>
        <end position="493"/>
    </location>
</feature>
<evidence type="ECO:0000259" key="2">
    <source>
        <dbReference type="Pfam" id="PF01425"/>
    </source>
</evidence>